<evidence type="ECO:0000313" key="2">
    <source>
        <dbReference type="EMBL" id="KAF2649573.1"/>
    </source>
</evidence>
<gene>
    <name evidence="2" type="ORF">K491DRAFT_683754</name>
</gene>
<dbReference type="EMBL" id="MU004487">
    <property type="protein sequence ID" value="KAF2649573.1"/>
    <property type="molecule type" value="Genomic_DNA"/>
</dbReference>
<protein>
    <submittedName>
        <fullName evidence="2">Uncharacterized protein</fullName>
    </submittedName>
</protein>
<feature type="transmembrane region" description="Helical" evidence="1">
    <location>
        <begin position="20"/>
        <end position="37"/>
    </location>
</feature>
<organism evidence="2 3">
    <name type="scientific">Lophiostoma macrostomum CBS 122681</name>
    <dbReference type="NCBI Taxonomy" id="1314788"/>
    <lineage>
        <taxon>Eukaryota</taxon>
        <taxon>Fungi</taxon>
        <taxon>Dikarya</taxon>
        <taxon>Ascomycota</taxon>
        <taxon>Pezizomycotina</taxon>
        <taxon>Dothideomycetes</taxon>
        <taxon>Pleosporomycetidae</taxon>
        <taxon>Pleosporales</taxon>
        <taxon>Lophiostomataceae</taxon>
        <taxon>Lophiostoma</taxon>
    </lineage>
</organism>
<reference evidence="2" key="1">
    <citation type="journal article" date="2020" name="Stud. Mycol.">
        <title>101 Dothideomycetes genomes: a test case for predicting lifestyles and emergence of pathogens.</title>
        <authorList>
            <person name="Haridas S."/>
            <person name="Albert R."/>
            <person name="Binder M."/>
            <person name="Bloem J."/>
            <person name="Labutti K."/>
            <person name="Salamov A."/>
            <person name="Andreopoulos B."/>
            <person name="Baker S."/>
            <person name="Barry K."/>
            <person name="Bills G."/>
            <person name="Bluhm B."/>
            <person name="Cannon C."/>
            <person name="Castanera R."/>
            <person name="Culley D."/>
            <person name="Daum C."/>
            <person name="Ezra D."/>
            <person name="Gonzalez J."/>
            <person name="Henrissat B."/>
            <person name="Kuo A."/>
            <person name="Liang C."/>
            <person name="Lipzen A."/>
            <person name="Lutzoni F."/>
            <person name="Magnuson J."/>
            <person name="Mondo S."/>
            <person name="Nolan M."/>
            <person name="Ohm R."/>
            <person name="Pangilinan J."/>
            <person name="Park H.-J."/>
            <person name="Ramirez L."/>
            <person name="Alfaro M."/>
            <person name="Sun H."/>
            <person name="Tritt A."/>
            <person name="Yoshinaga Y."/>
            <person name="Zwiers L.-H."/>
            <person name="Turgeon B."/>
            <person name="Goodwin S."/>
            <person name="Spatafora J."/>
            <person name="Crous P."/>
            <person name="Grigoriev I."/>
        </authorList>
    </citation>
    <scope>NUCLEOTIDE SEQUENCE</scope>
    <source>
        <strain evidence="2">CBS 122681</strain>
    </source>
</reference>
<dbReference type="AlphaFoldDB" id="A0A6A6SSN5"/>
<keyword evidence="1" id="KW-1133">Transmembrane helix</keyword>
<keyword evidence="1" id="KW-0812">Transmembrane</keyword>
<dbReference type="Proteomes" id="UP000799324">
    <property type="component" value="Unassembled WGS sequence"/>
</dbReference>
<accession>A0A6A6SSN5</accession>
<proteinExistence type="predicted"/>
<feature type="transmembrane region" description="Helical" evidence="1">
    <location>
        <begin position="44"/>
        <end position="62"/>
    </location>
</feature>
<evidence type="ECO:0000313" key="3">
    <source>
        <dbReference type="Proteomes" id="UP000799324"/>
    </source>
</evidence>
<sequence length="234" mass="25435">MYSYLLSLFRKLVPRDSYSVNVPFVTGVFISCGLAMLTGGPNGLIVGYGAASIVIFVPLIGLSCQHLGPTVNDTDGGNVGLEAVVVAREVAQPVVPGGPCLNSIMASCSRPQPRVAIVSRLHQSRTKCEPGFQWTLSQFYHGWSVSSSRCDFSRPCINAIRTDWRWNQVTPVALDLFCDQMPNGGQGYQGDCSNSVSRNRYPARSAGLAKALVVKYLIELIRLPVFASRNGLHR</sequence>
<keyword evidence="1" id="KW-0472">Membrane</keyword>
<name>A0A6A6SSN5_9PLEO</name>
<keyword evidence="3" id="KW-1185">Reference proteome</keyword>
<evidence type="ECO:0000256" key="1">
    <source>
        <dbReference type="SAM" id="Phobius"/>
    </source>
</evidence>